<evidence type="ECO:0000256" key="2">
    <source>
        <dbReference type="SAM" id="SignalP"/>
    </source>
</evidence>
<dbReference type="AlphaFoldDB" id="A0AAU2VPZ6"/>
<dbReference type="InterPro" id="IPR050266">
    <property type="entry name" value="AB_hydrolase_sf"/>
</dbReference>
<dbReference type="InterPro" id="IPR029058">
    <property type="entry name" value="AB_hydrolase_fold"/>
</dbReference>
<gene>
    <name evidence="4" type="ORF">OG398_15945</name>
</gene>
<feature type="chain" id="PRO_5043906282" evidence="2">
    <location>
        <begin position="30"/>
        <end position="319"/>
    </location>
</feature>
<dbReference type="EMBL" id="CP108313">
    <property type="protein sequence ID" value="WTW69658.1"/>
    <property type="molecule type" value="Genomic_DNA"/>
</dbReference>
<proteinExistence type="predicted"/>
<dbReference type="Pfam" id="PF12697">
    <property type="entry name" value="Abhydrolase_6"/>
    <property type="match status" value="1"/>
</dbReference>
<dbReference type="PROSITE" id="PS51257">
    <property type="entry name" value="PROKAR_LIPOPROTEIN"/>
    <property type="match status" value="1"/>
</dbReference>
<dbReference type="GO" id="GO:0016020">
    <property type="term" value="C:membrane"/>
    <property type="evidence" value="ECO:0007669"/>
    <property type="project" value="TreeGrafter"/>
</dbReference>
<sequence length="319" mass="33721">MSRTFPNRSTYRALSALALLTLTAGAVTACGENDPAPEHSASHPAKPAASHPAKASASPAADRAGASKLRMITNDGHRLAFHVTRGNGRTIVLDSGGGEDSSYWNDLVPKLHADTGATVITYDRPGLGKSEVVPGPWKVESAVSDLEAGLEQLGVTRNVTLVSHSQAGEIANYFAKENPRMLSGAVLVDANLPPLFTDEEIARLVAASQPQVDAAKKDPDDPRNRQLLATAQNYVPTHRAFHKVAWPDSVPATVIVSEKTPLAASPVDAQRWRDAATMFAKSGPDRALVTAKGSSHDVPKDRPDLVLKEIEGMVATPAG</sequence>
<accession>A0AAU2VPZ6</accession>
<organism evidence="4">
    <name type="scientific">Streptomyces sp. NBC_00008</name>
    <dbReference type="NCBI Taxonomy" id="2903610"/>
    <lineage>
        <taxon>Bacteria</taxon>
        <taxon>Bacillati</taxon>
        <taxon>Actinomycetota</taxon>
        <taxon>Actinomycetes</taxon>
        <taxon>Kitasatosporales</taxon>
        <taxon>Streptomycetaceae</taxon>
        <taxon>Streptomyces</taxon>
    </lineage>
</organism>
<keyword evidence="4" id="KW-0378">Hydrolase</keyword>
<feature type="signal peptide" evidence="2">
    <location>
        <begin position="1"/>
        <end position="29"/>
    </location>
</feature>
<feature type="compositionally biased region" description="Low complexity" evidence="1">
    <location>
        <begin position="42"/>
        <end position="64"/>
    </location>
</feature>
<dbReference type="GO" id="GO:0016787">
    <property type="term" value="F:hydrolase activity"/>
    <property type="evidence" value="ECO:0007669"/>
    <property type="project" value="UniProtKB-KW"/>
</dbReference>
<dbReference type="Gene3D" id="3.40.50.1820">
    <property type="entry name" value="alpha/beta hydrolase"/>
    <property type="match status" value="1"/>
</dbReference>
<name>A0AAU2VPZ6_9ACTN</name>
<reference evidence="4" key="1">
    <citation type="submission" date="2022-10" db="EMBL/GenBank/DDBJ databases">
        <title>The complete genomes of actinobacterial strains from the NBC collection.</title>
        <authorList>
            <person name="Joergensen T.S."/>
            <person name="Alvarez Arevalo M."/>
            <person name="Sterndorff E.B."/>
            <person name="Faurdal D."/>
            <person name="Vuksanovic O."/>
            <person name="Mourched A.-S."/>
            <person name="Charusanti P."/>
            <person name="Shaw S."/>
            <person name="Blin K."/>
            <person name="Weber T."/>
        </authorList>
    </citation>
    <scope>NUCLEOTIDE SEQUENCE</scope>
    <source>
        <strain evidence="4">NBC_00008</strain>
    </source>
</reference>
<protein>
    <submittedName>
        <fullName evidence="4">Alpha/beta hydrolase</fullName>
    </submittedName>
</protein>
<dbReference type="PANTHER" id="PTHR43798:SF33">
    <property type="entry name" value="HYDROLASE, PUTATIVE (AFU_ORTHOLOGUE AFUA_2G14860)-RELATED"/>
    <property type="match status" value="1"/>
</dbReference>
<keyword evidence="2" id="KW-0732">Signal</keyword>
<dbReference type="PANTHER" id="PTHR43798">
    <property type="entry name" value="MONOACYLGLYCEROL LIPASE"/>
    <property type="match status" value="1"/>
</dbReference>
<evidence type="ECO:0000259" key="3">
    <source>
        <dbReference type="Pfam" id="PF12697"/>
    </source>
</evidence>
<dbReference type="InterPro" id="IPR000073">
    <property type="entry name" value="AB_hydrolase_1"/>
</dbReference>
<evidence type="ECO:0000313" key="4">
    <source>
        <dbReference type="EMBL" id="WTW69658.1"/>
    </source>
</evidence>
<feature type="region of interest" description="Disordered" evidence="1">
    <location>
        <begin position="31"/>
        <end position="64"/>
    </location>
</feature>
<evidence type="ECO:0000256" key="1">
    <source>
        <dbReference type="SAM" id="MobiDB-lite"/>
    </source>
</evidence>
<feature type="domain" description="AB hydrolase-1" evidence="3">
    <location>
        <begin position="91"/>
        <end position="307"/>
    </location>
</feature>
<dbReference type="SUPFAM" id="SSF53474">
    <property type="entry name" value="alpha/beta-Hydrolases"/>
    <property type="match status" value="1"/>
</dbReference>